<sequence>MPSFRDLERAAYCPRQQYYHERRDAEPTVPERVTARRAIAFEYERLLADRVARREAPLAVDPAVWRERMDRARERCDRFADLVDPPATEVYIEGSDAGGIVHKLLTDPPEPVLVSAGTPPETGVYDPQSVRATAAAQALADREGPVEHATVEYPAVGRIRRIAIGARRRGRYREVCRTVAAMEDPPPRIDSTSKCEACEFQETCGTPTRSVRSLLGL</sequence>
<dbReference type="InterPro" id="IPR011604">
    <property type="entry name" value="PDDEXK-like_dom_sf"/>
</dbReference>
<dbReference type="Gene3D" id="3.90.320.10">
    <property type="match status" value="1"/>
</dbReference>
<dbReference type="Proteomes" id="UP000244727">
    <property type="component" value="Chromosome"/>
</dbReference>
<dbReference type="KEGG" id="harc:HARCEL1_03425"/>
<gene>
    <name evidence="1" type="ORF">HARCEL1_03425</name>
</gene>
<dbReference type="AlphaFoldDB" id="A0A2R4WZ61"/>
<reference evidence="1 2" key="1">
    <citation type="submission" date="2018-04" db="EMBL/GenBank/DDBJ databases">
        <title>Halococcoides cellulosivorans gen. nov., sp. nov., an extremely halophilic cellulose-utilizing haloarchaeon from hypersaline lakes.</title>
        <authorList>
            <person name="Sorokin D.Y."/>
            <person name="Toshchakov S.V."/>
            <person name="Samarov N.I."/>
            <person name="Korzhenkov A."/>
            <person name="Kublanov I.V."/>
        </authorList>
    </citation>
    <scope>NUCLEOTIDE SEQUENCE [LARGE SCALE GENOMIC DNA]</scope>
    <source>
        <strain evidence="1 2">HArcel1</strain>
    </source>
</reference>
<organism evidence="1 2">
    <name type="scientific">Halococcoides cellulosivorans</name>
    <dbReference type="NCBI Taxonomy" id="1679096"/>
    <lineage>
        <taxon>Archaea</taxon>
        <taxon>Methanobacteriati</taxon>
        <taxon>Methanobacteriota</taxon>
        <taxon>Stenosarchaea group</taxon>
        <taxon>Halobacteria</taxon>
        <taxon>Halobacteriales</taxon>
        <taxon>Haloarculaceae</taxon>
        <taxon>Halococcoides</taxon>
    </lineage>
</organism>
<accession>A0A2R4WZ61</accession>
<evidence type="ECO:0008006" key="3">
    <source>
        <dbReference type="Google" id="ProtNLM"/>
    </source>
</evidence>
<evidence type="ECO:0000313" key="1">
    <source>
        <dbReference type="EMBL" id="AWB26833.1"/>
    </source>
</evidence>
<evidence type="ECO:0000313" key="2">
    <source>
        <dbReference type="Proteomes" id="UP000244727"/>
    </source>
</evidence>
<dbReference type="GeneID" id="36511526"/>
<name>A0A2R4WZ61_9EURY</name>
<proteinExistence type="predicted"/>
<protein>
    <recommendedName>
        <fullName evidence="3">Dna2/Cas4 domain-containing protein</fullName>
    </recommendedName>
</protein>
<keyword evidence="2" id="KW-1185">Reference proteome</keyword>
<dbReference type="RefSeq" id="WP_108381202.1">
    <property type="nucleotide sequence ID" value="NZ_CP028858.1"/>
</dbReference>
<dbReference type="EMBL" id="CP028858">
    <property type="protein sequence ID" value="AWB26833.1"/>
    <property type="molecule type" value="Genomic_DNA"/>
</dbReference>